<evidence type="ECO:0000313" key="4">
    <source>
        <dbReference type="Proteomes" id="UP000694888"/>
    </source>
</evidence>
<dbReference type="RefSeq" id="XP_035829198.1">
    <property type="nucleotide sequence ID" value="XM_035973305.1"/>
</dbReference>
<dbReference type="SUPFAM" id="SSF47162">
    <property type="entry name" value="Apolipoprotein"/>
    <property type="match status" value="1"/>
</dbReference>
<reference evidence="5" key="1">
    <citation type="submission" date="2025-08" db="UniProtKB">
        <authorList>
            <consortium name="RefSeq"/>
        </authorList>
    </citation>
    <scope>IDENTIFICATION</scope>
</reference>
<feature type="coiled-coil region" evidence="1">
    <location>
        <begin position="235"/>
        <end position="262"/>
    </location>
</feature>
<sequence>MGPNVKSGYMLLAAAILLSCDALVLNVSTAEVEIWKTKNVSLQCVEDDQQKDINSEVIMMRILKKDQDGWSSFAEFLDDDAEVTPKRKDVLAEANKTSISDSFLRLTWPVATDDTTGEYRCDFVVLTSQENFIFKKSQPTLISRKSNLTVQILNKIMEENKREYLQRLRSQREIILENVTVMAEESKTQCMQQKDDILQNFTAIVESFGASFESKFQVLSHTVDQNKRECPHQMMSQKRQILENVEAIMEQTKEEIVQQEEDIVGNVTVTAEQAKRELVQQKEDILDNVTAFAEEVKREFDEQREDILEKVNATTEQTKSELVQQIVEALESNFERKLSDFKSKLQPQSCSEVQGLGSRPVIFLPSGIRAVCDTETDNGDWIVIQRRASAAVDFYRDWADYKSGFGDLFGNFWFGLENIHQLTSQEKYELRIDMKYKGEDYYASYKNFKLSGESERYRIHISGFSGNVADKMAYHNGLEFTTRDVDRDAWDSSNCAVDRHGAWWYNVCHYVNLNGPWGSTESKKGMNWYDLTGENDSVTFSEMKIRRHAK</sequence>
<dbReference type="InterPro" id="IPR050373">
    <property type="entry name" value="Fibrinogen_C-term_domain"/>
</dbReference>
<dbReference type="PANTHER" id="PTHR19143">
    <property type="entry name" value="FIBRINOGEN/TENASCIN/ANGIOPOEITIN"/>
    <property type="match status" value="1"/>
</dbReference>
<dbReference type="PROSITE" id="PS51406">
    <property type="entry name" value="FIBRINOGEN_C_2"/>
    <property type="match status" value="1"/>
</dbReference>
<name>A0ABM1W3F5_APLCA</name>
<dbReference type="Proteomes" id="UP000694888">
    <property type="component" value="Unplaced"/>
</dbReference>
<evidence type="ECO:0000313" key="5">
    <source>
        <dbReference type="RefSeq" id="XP_035829198.1"/>
    </source>
</evidence>
<feature type="domain" description="Fibrinogen C-terminal" evidence="3">
    <location>
        <begin position="341"/>
        <end position="549"/>
    </location>
</feature>
<dbReference type="InterPro" id="IPR014716">
    <property type="entry name" value="Fibrinogen_a/b/g_C_1"/>
</dbReference>
<dbReference type="Gene3D" id="1.20.120.20">
    <property type="entry name" value="Apolipoprotein"/>
    <property type="match status" value="1"/>
</dbReference>
<dbReference type="CDD" id="cd00087">
    <property type="entry name" value="FReD"/>
    <property type="match status" value="1"/>
</dbReference>
<feature type="signal peptide" evidence="2">
    <location>
        <begin position="1"/>
        <end position="22"/>
    </location>
</feature>
<proteinExistence type="predicted"/>
<dbReference type="GeneID" id="101856996"/>
<organism evidence="4 5">
    <name type="scientific">Aplysia californica</name>
    <name type="common">California sea hare</name>
    <dbReference type="NCBI Taxonomy" id="6500"/>
    <lineage>
        <taxon>Eukaryota</taxon>
        <taxon>Metazoa</taxon>
        <taxon>Spiralia</taxon>
        <taxon>Lophotrochozoa</taxon>
        <taxon>Mollusca</taxon>
        <taxon>Gastropoda</taxon>
        <taxon>Heterobranchia</taxon>
        <taxon>Euthyneura</taxon>
        <taxon>Tectipleura</taxon>
        <taxon>Aplysiida</taxon>
        <taxon>Aplysioidea</taxon>
        <taxon>Aplysiidae</taxon>
        <taxon>Aplysia</taxon>
    </lineage>
</organism>
<dbReference type="Gene3D" id="4.10.530.10">
    <property type="entry name" value="Gamma-fibrinogen Carboxyl Terminal Fragment, domain 2"/>
    <property type="match status" value="1"/>
</dbReference>
<dbReference type="InterPro" id="IPR036056">
    <property type="entry name" value="Fibrinogen-like_C"/>
</dbReference>
<evidence type="ECO:0000256" key="1">
    <source>
        <dbReference type="SAM" id="Coils"/>
    </source>
</evidence>
<protein>
    <submittedName>
        <fullName evidence="5">Angiopoietin-related protein 7</fullName>
    </submittedName>
</protein>
<dbReference type="PROSITE" id="PS51257">
    <property type="entry name" value="PROKAR_LIPOPROTEIN"/>
    <property type="match status" value="1"/>
</dbReference>
<evidence type="ECO:0000259" key="3">
    <source>
        <dbReference type="PROSITE" id="PS51406"/>
    </source>
</evidence>
<dbReference type="InterPro" id="IPR002181">
    <property type="entry name" value="Fibrinogen_a/b/g_C_dom"/>
</dbReference>
<accession>A0ABM1W3F5</accession>
<feature type="chain" id="PRO_5045272089" evidence="2">
    <location>
        <begin position="23"/>
        <end position="550"/>
    </location>
</feature>
<dbReference type="Pfam" id="PF00147">
    <property type="entry name" value="Fibrinogen_C"/>
    <property type="match status" value="1"/>
</dbReference>
<keyword evidence="2" id="KW-0732">Signal</keyword>
<dbReference type="SUPFAM" id="SSF56496">
    <property type="entry name" value="Fibrinogen C-terminal domain-like"/>
    <property type="match status" value="1"/>
</dbReference>
<gene>
    <name evidence="5" type="primary">LOC101856996</name>
</gene>
<dbReference type="SMART" id="SM00186">
    <property type="entry name" value="FBG"/>
    <property type="match status" value="1"/>
</dbReference>
<keyword evidence="4" id="KW-1185">Reference proteome</keyword>
<dbReference type="Gene3D" id="3.90.215.10">
    <property type="entry name" value="Gamma Fibrinogen, chain A, domain 1"/>
    <property type="match status" value="1"/>
</dbReference>
<evidence type="ECO:0000256" key="2">
    <source>
        <dbReference type="SAM" id="SignalP"/>
    </source>
</evidence>
<keyword evidence="1" id="KW-0175">Coiled coil</keyword>